<dbReference type="CDD" id="cd02440">
    <property type="entry name" value="AdoMet_MTases"/>
    <property type="match status" value="1"/>
</dbReference>
<dbReference type="InterPro" id="IPR029063">
    <property type="entry name" value="SAM-dependent_MTases_sf"/>
</dbReference>
<dbReference type="SUPFAM" id="SSF53335">
    <property type="entry name" value="S-adenosyl-L-methionine-dependent methyltransferases"/>
    <property type="match status" value="1"/>
</dbReference>
<proteinExistence type="predicted"/>
<evidence type="ECO:0000313" key="2">
    <source>
        <dbReference type="Proteomes" id="UP000524246"/>
    </source>
</evidence>
<keyword evidence="1" id="KW-0808">Transferase</keyword>
<evidence type="ECO:0000313" key="1">
    <source>
        <dbReference type="EMBL" id="NMC63232.1"/>
    </source>
</evidence>
<sequence>MFEELPHGAYNFNVLRGLIEGFQILHIGAGVEIGVFDGGTSWYLLSSFPQLTLLSVDPYKAYSEYDQERLKQAEDRARSRLQPFGERSRLIKATSVEAAIALPDNTFDFVFIDGDHSYEAVREDLKAWYPKVRPGGLFSGHDYRWDSVMRAVDEFAEAHALCGKCSPKESDIWWIIKP</sequence>
<gene>
    <name evidence="1" type="ORF">GYA55_08685</name>
</gene>
<reference evidence="1 2" key="1">
    <citation type="journal article" date="2020" name="Biotechnol. Biofuels">
        <title>New insights from the biogas microbiome by comprehensive genome-resolved metagenomics of nearly 1600 species originating from multiple anaerobic digesters.</title>
        <authorList>
            <person name="Campanaro S."/>
            <person name="Treu L."/>
            <person name="Rodriguez-R L.M."/>
            <person name="Kovalovszki A."/>
            <person name="Ziels R.M."/>
            <person name="Maus I."/>
            <person name="Zhu X."/>
            <person name="Kougias P.G."/>
            <person name="Basile A."/>
            <person name="Luo G."/>
            <person name="Schluter A."/>
            <person name="Konstantinidis K.T."/>
            <person name="Angelidaki I."/>
        </authorList>
    </citation>
    <scope>NUCLEOTIDE SEQUENCE [LARGE SCALE GENOMIC DNA]</scope>
    <source>
        <strain evidence="1">AS27yjCOA_65</strain>
    </source>
</reference>
<dbReference type="EMBL" id="JAAZON010000387">
    <property type="protein sequence ID" value="NMC63232.1"/>
    <property type="molecule type" value="Genomic_DNA"/>
</dbReference>
<comment type="caution">
    <text evidence="1">The sequence shown here is derived from an EMBL/GenBank/DDBJ whole genome shotgun (WGS) entry which is preliminary data.</text>
</comment>
<dbReference type="AlphaFoldDB" id="A0A7X9FS56"/>
<protein>
    <submittedName>
        <fullName evidence="1">Class I SAM-dependent methyltransferase</fullName>
    </submittedName>
</protein>
<dbReference type="GO" id="GO:0032259">
    <property type="term" value="P:methylation"/>
    <property type="evidence" value="ECO:0007669"/>
    <property type="project" value="UniProtKB-KW"/>
</dbReference>
<dbReference type="Gene3D" id="3.40.50.150">
    <property type="entry name" value="Vaccinia Virus protein VP39"/>
    <property type="match status" value="1"/>
</dbReference>
<name>A0A7X9FS56_9DELT</name>
<keyword evidence="1" id="KW-0489">Methyltransferase</keyword>
<organism evidence="1 2">
    <name type="scientific">SAR324 cluster bacterium</name>
    <dbReference type="NCBI Taxonomy" id="2024889"/>
    <lineage>
        <taxon>Bacteria</taxon>
        <taxon>Deltaproteobacteria</taxon>
        <taxon>SAR324 cluster</taxon>
    </lineage>
</organism>
<dbReference type="Pfam" id="PF13578">
    <property type="entry name" value="Methyltransf_24"/>
    <property type="match status" value="1"/>
</dbReference>
<dbReference type="GO" id="GO:0008168">
    <property type="term" value="F:methyltransferase activity"/>
    <property type="evidence" value="ECO:0007669"/>
    <property type="project" value="UniProtKB-KW"/>
</dbReference>
<accession>A0A7X9FS56</accession>
<dbReference type="Proteomes" id="UP000524246">
    <property type="component" value="Unassembled WGS sequence"/>
</dbReference>